<keyword evidence="12" id="KW-1185">Reference proteome</keyword>
<feature type="signal peptide" evidence="9">
    <location>
        <begin position="1"/>
        <end position="30"/>
    </location>
</feature>
<dbReference type="SUPFAM" id="SSF49899">
    <property type="entry name" value="Concanavalin A-like lectins/glucanases"/>
    <property type="match status" value="1"/>
</dbReference>
<dbReference type="Pfam" id="PF03388">
    <property type="entry name" value="Lectin_leg-like"/>
    <property type="match status" value="1"/>
</dbReference>
<reference evidence="11" key="2">
    <citation type="submission" date="2025-08" db="UniProtKB">
        <authorList>
            <consortium name="Ensembl"/>
        </authorList>
    </citation>
    <scope>IDENTIFICATION</scope>
    <source>
        <strain evidence="11">Thoroughbred</strain>
    </source>
</reference>
<organism evidence="11 12">
    <name type="scientific">Equus caballus</name>
    <name type="common">Horse</name>
    <dbReference type="NCBI Taxonomy" id="9796"/>
    <lineage>
        <taxon>Eukaryota</taxon>
        <taxon>Metazoa</taxon>
        <taxon>Chordata</taxon>
        <taxon>Craniata</taxon>
        <taxon>Vertebrata</taxon>
        <taxon>Euteleostomi</taxon>
        <taxon>Mammalia</taxon>
        <taxon>Eutheria</taxon>
        <taxon>Laurasiatheria</taxon>
        <taxon>Perissodactyla</taxon>
        <taxon>Equidae</taxon>
        <taxon>Equus</taxon>
    </lineage>
</organism>
<dbReference type="CDD" id="cd06902">
    <property type="entry name" value="lectin_ERGIC-53_ERGL"/>
    <property type="match status" value="1"/>
</dbReference>
<gene>
    <name evidence="11 13" type="primary">LMAN1</name>
</gene>
<evidence type="ECO:0000256" key="6">
    <source>
        <dbReference type="ARBA" id="ARBA00023136"/>
    </source>
</evidence>
<dbReference type="GO" id="GO:0012505">
    <property type="term" value="C:endomembrane system"/>
    <property type="evidence" value="ECO:0007669"/>
    <property type="project" value="UniProtKB-ARBA"/>
</dbReference>
<keyword evidence="6 8" id="KW-0472">Membrane</keyword>
<evidence type="ECO:0000256" key="1">
    <source>
        <dbReference type="ARBA" id="ARBA00004151"/>
    </source>
</evidence>
<sequence>MAGSRQRGPQARARRLFCALLLSLSRFVGGDGVGGDPAAAGTPAALPHRRFEYKYSFKGPHLVQSDGTVPFWAHAGNAIPSSDQIRITPSLKSQRGSVWTKTKAAFENWEVEVTFRVTGRGRIGADGLAIWYTENQGLEGPVFGSADMWNGVGVFFDSFDNDGKKNNPAIVIIGNNGQFHYDHQNDGANQALASCQRDFRNKPYPVRAKVIYYQKTLTMINNGFTPDKNDYEFCAKVENMIIPEKEKEKYQEEFEHFQQELDKKKEEFQKDHPDLQGHPADEIFESIGDRELRQIFEGQNRIHLEIKQLNRQLDMILDEQRRYVSSLTEEISKRGAGVPGQHGQITQQELDTVVNAQHEILRQVNEVKNSMSETLRLVSGIQHPGSAGGVYETTQHFNDIKEHLHVVKRDIDNLVQRTLPSNERPKCPELPPFPSCLSTVHFIVFVVVQTVLFIGYIMYRSQQEAAAKKFF</sequence>
<feature type="chain" id="PRO_5040275639" evidence="9">
    <location>
        <begin position="31"/>
        <end position="471"/>
    </location>
</feature>
<keyword evidence="7" id="KW-1015">Disulfide bond</keyword>
<dbReference type="PROSITE" id="PS51328">
    <property type="entry name" value="L_LECTIN_LIKE"/>
    <property type="match status" value="1"/>
</dbReference>
<keyword evidence="3 9" id="KW-0732">Signal</keyword>
<keyword evidence="4" id="KW-0430">Lectin</keyword>
<proteinExistence type="evidence at protein level"/>
<dbReference type="FunFam" id="2.60.120.200:FF:000028">
    <property type="entry name" value="Blast:Protein ERGIC-53"/>
    <property type="match status" value="1"/>
</dbReference>
<feature type="domain" description="L-type lectin-like" evidence="10">
    <location>
        <begin position="49"/>
        <end position="271"/>
    </location>
</feature>
<keyword evidence="2 8" id="KW-0812">Transmembrane</keyword>
<dbReference type="GO" id="GO:0033116">
    <property type="term" value="C:endoplasmic reticulum-Golgi intermediate compartment membrane"/>
    <property type="evidence" value="ECO:0007669"/>
    <property type="project" value="UniProtKB-SubCell"/>
</dbReference>
<accession>A0A3Q2HB09</accession>
<protein>
    <submittedName>
        <fullName evidence="11">Lectin, mannose binding 1</fullName>
    </submittedName>
</protein>
<dbReference type="GeneTree" id="ENSGT00940000159146"/>
<evidence type="ECO:0000259" key="10">
    <source>
        <dbReference type="PROSITE" id="PS51328"/>
    </source>
</evidence>
<evidence type="ECO:0000313" key="11">
    <source>
        <dbReference type="Ensembl" id="ENSECAP00000030499.2"/>
    </source>
</evidence>
<evidence type="ECO:0000256" key="7">
    <source>
        <dbReference type="ARBA" id="ARBA00023157"/>
    </source>
</evidence>
<dbReference type="Bgee" id="ENSECAG00000020570">
    <property type="expression patterns" value="Expressed in retina and 23 other cell types or tissues"/>
</dbReference>
<evidence type="ECO:0000256" key="9">
    <source>
        <dbReference type="SAM" id="SignalP"/>
    </source>
</evidence>
<dbReference type="PANTHER" id="PTHR12223">
    <property type="entry name" value="VESICULAR MANNOSE-BINDING LECTIN"/>
    <property type="match status" value="1"/>
</dbReference>
<dbReference type="Gene3D" id="2.60.120.200">
    <property type="match status" value="1"/>
</dbReference>
<evidence type="ECO:0000256" key="2">
    <source>
        <dbReference type="ARBA" id="ARBA00022692"/>
    </source>
</evidence>
<comment type="subcellular location">
    <subcellularLocation>
        <location evidence="1">Endoplasmic reticulum-Golgi intermediate compartment membrane</location>
        <topology evidence="1">Single-pass type I membrane protein</topology>
    </subcellularLocation>
</comment>
<dbReference type="ExpressionAtlas" id="A0A3Q2HB09">
    <property type="expression patterns" value="baseline"/>
</dbReference>
<evidence type="ECO:0000256" key="5">
    <source>
        <dbReference type="ARBA" id="ARBA00022989"/>
    </source>
</evidence>
<evidence type="ECO:0007829" key="14">
    <source>
        <dbReference type="PeptideAtlas" id="A0A3Q2HB09"/>
    </source>
</evidence>
<feature type="transmembrane region" description="Helical" evidence="8">
    <location>
        <begin position="440"/>
        <end position="459"/>
    </location>
</feature>
<evidence type="ECO:0000313" key="13">
    <source>
        <dbReference type="VGNC" id="VGNC:19697"/>
    </source>
</evidence>
<dbReference type="InterPro" id="IPR051136">
    <property type="entry name" value="Intracellular_Lectin-GPT"/>
</dbReference>
<dbReference type="VGNC" id="VGNC:19697">
    <property type="gene designation" value="LMAN1"/>
</dbReference>
<reference evidence="11" key="3">
    <citation type="submission" date="2025-09" db="UniProtKB">
        <authorList>
            <consortium name="Ensembl"/>
        </authorList>
    </citation>
    <scope>IDENTIFICATION</scope>
    <source>
        <strain evidence="11">Thoroughbred</strain>
    </source>
</reference>
<dbReference type="AlphaFoldDB" id="A0A3Q2HB09"/>
<evidence type="ECO:0000256" key="4">
    <source>
        <dbReference type="ARBA" id="ARBA00022734"/>
    </source>
</evidence>
<name>A0A3Q2HB09_HORSE</name>
<dbReference type="Ensembl" id="ENSECAT00000048373.2">
    <property type="protein sequence ID" value="ENSECAP00000030499.2"/>
    <property type="gene ID" value="ENSECAG00000020570.4"/>
</dbReference>
<dbReference type="InterPro" id="IPR013320">
    <property type="entry name" value="ConA-like_dom_sf"/>
</dbReference>
<evidence type="ECO:0000256" key="3">
    <source>
        <dbReference type="ARBA" id="ARBA00022729"/>
    </source>
</evidence>
<keyword evidence="14" id="KW-1267">Proteomics identification</keyword>
<dbReference type="GO" id="GO:0030246">
    <property type="term" value="F:carbohydrate binding"/>
    <property type="evidence" value="ECO:0007669"/>
    <property type="project" value="UniProtKB-KW"/>
</dbReference>
<dbReference type="InterPro" id="IPR005052">
    <property type="entry name" value="Lectin_leg"/>
</dbReference>
<evidence type="ECO:0000313" key="12">
    <source>
        <dbReference type="Proteomes" id="UP000002281"/>
    </source>
</evidence>
<evidence type="ECO:0000256" key="8">
    <source>
        <dbReference type="SAM" id="Phobius"/>
    </source>
</evidence>
<reference evidence="11 12" key="1">
    <citation type="journal article" date="2009" name="Science">
        <title>Genome sequence, comparative analysis, and population genetics of the domestic horse.</title>
        <authorList>
            <consortium name="Broad Institute Genome Sequencing Platform"/>
            <consortium name="Broad Institute Whole Genome Assembly Team"/>
            <person name="Wade C.M."/>
            <person name="Giulotto E."/>
            <person name="Sigurdsson S."/>
            <person name="Zoli M."/>
            <person name="Gnerre S."/>
            <person name="Imsland F."/>
            <person name="Lear T.L."/>
            <person name="Adelson D.L."/>
            <person name="Bailey E."/>
            <person name="Bellone R.R."/>
            <person name="Bloecker H."/>
            <person name="Distl O."/>
            <person name="Edgar R.C."/>
            <person name="Garber M."/>
            <person name="Leeb T."/>
            <person name="Mauceli E."/>
            <person name="MacLeod J.N."/>
            <person name="Penedo M.C.T."/>
            <person name="Raison J.M."/>
            <person name="Sharpe T."/>
            <person name="Vogel J."/>
            <person name="Andersson L."/>
            <person name="Antczak D.F."/>
            <person name="Biagi T."/>
            <person name="Binns M.M."/>
            <person name="Chowdhary B.P."/>
            <person name="Coleman S.J."/>
            <person name="Della Valle G."/>
            <person name="Fryc S."/>
            <person name="Guerin G."/>
            <person name="Hasegawa T."/>
            <person name="Hill E.W."/>
            <person name="Jurka J."/>
            <person name="Kiialainen A."/>
            <person name="Lindgren G."/>
            <person name="Liu J."/>
            <person name="Magnani E."/>
            <person name="Mickelson J.R."/>
            <person name="Murray J."/>
            <person name="Nergadze S.G."/>
            <person name="Onofrio R."/>
            <person name="Pedroni S."/>
            <person name="Piras M.F."/>
            <person name="Raudsepp T."/>
            <person name="Rocchi M."/>
            <person name="Roeed K.H."/>
            <person name="Ryder O.A."/>
            <person name="Searle S."/>
            <person name="Skow L."/>
            <person name="Swinburne J.E."/>
            <person name="Syvaenen A.C."/>
            <person name="Tozaki T."/>
            <person name="Valberg S.J."/>
            <person name="Vaudin M."/>
            <person name="White J.R."/>
            <person name="Zody M.C."/>
            <person name="Lander E.S."/>
            <person name="Lindblad-Toh K."/>
        </authorList>
    </citation>
    <scope>NUCLEOTIDE SEQUENCE [LARGE SCALE GENOMIC DNA]</scope>
    <source>
        <strain evidence="11 12">Thoroughbred</strain>
    </source>
</reference>
<dbReference type="Proteomes" id="UP000002281">
    <property type="component" value="Chromosome 8"/>
</dbReference>
<dbReference type="PANTHER" id="PTHR12223:SF32">
    <property type="entry name" value="PROTEIN ERGIC-53"/>
    <property type="match status" value="1"/>
</dbReference>
<keyword evidence="5 8" id="KW-1133">Transmembrane helix</keyword>